<dbReference type="InterPro" id="IPR000719">
    <property type="entry name" value="Prot_kinase_dom"/>
</dbReference>
<keyword evidence="2" id="KW-0547">Nucleotide-binding</keyword>
<evidence type="ECO:0000313" key="7">
    <source>
        <dbReference type="EMBL" id="GAA2051994.1"/>
    </source>
</evidence>
<feature type="compositionally biased region" description="Basic residues" evidence="5">
    <location>
        <begin position="361"/>
        <end position="372"/>
    </location>
</feature>
<accession>A0ABP5GRM9</accession>
<evidence type="ECO:0000313" key="8">
    <source>
        <dbReference type="Proteomes" id="UP001500751"/>
    </source>
</evidence>
<keyword evidence="3" id="KW-0418">Kinase</keyword>
<reference evidence="8" key="1">
    <citation type="journal article" date="2019" name="Int. J. Syst. Evol. Microbiol.">
        <title>The Global Catalogue of Microorganisms (GCM) 10K type strain sequencing project: providing services to taxonomists for standard genome sequencing and annotation.</title>
        <authorList>
            <consortium name="The Broad Institute Genomics Platform"/>
            <consortium name="The Broad Institute Genome Sequencing Center for Infectious Disease"/>
            <person name="Wu L."/>
            <person name="Ma J."/>
        </authorList>
    </citation>
    <scope>NUCLEOTIDE SEQUENCE [LARGE SCALE GENOMIC DNA]</scope>
    <source>
        <strain evidence="8">JCM 16014</strain>
    </source>
</reference>
<feature type="compositionally biased region" description="Low complexity" evidence="5">
    <location>
        <begin position="341"/>
        <end position="360"/>
    </location>
</feature>
<name>A0ABP5GRM9_9ACTN</name>
<dbReference type="Pfam" id="PF00069">
    <property type="entry name" value="Pkinase"/>
    <property type="match status" value="1"/>
</dbReference>
<dbReference type="Proteomes" id="UP001500751">
    <property type="component" value="Unassembled WGS sequence"/>
</dbReference>
<dbReference type="PROSITE" id="PS00108">
    <property type="entry name" value="PROTEIN_KINASE_ST"/>
    <property type="match status" value="1"/>
</dbReference>
<keyword evidence="4" id="KW-0067">ATP-binding</keyword>
<dbReference type="PROSITE" id="PS50011">
    <property type="entry name" value="PROTEIN_KINASE_DOM"/>
    <property type="match status" value="1"/>
</dbReference>
<sequence length="381" mass="39197">MALKVFRLDADAATSADLARRFVVEARLLARLHHPGLVEIFDYGYVPQGPYLALELISGPTLRGLITAGPLAFAETMRIGRAMAETLVYVHASGVVHRDVKPSNILLDADGLPRLMDFGVSLAVDAAGTTAVGNVVGTAAYLSPEQVLGDRADAAADVFALGLVLIECLTGEREYPGGPAESAVARLHRLPTVPQGLPRGVSQILEQMTAWDPAERPTADQCAAVFGRPGGMNRIPPLPEPAAPFGADQETMWVFRAVARSSSGKRRSGRRLSAALAVAAVLAAVGVAVIAFDPGVGSQGVRAPVGVARPQPAAAPGSGSTAPPAPRQPSTAPTPAPSSSPPTVISAVVQAAAVPAASGTKTKKLKHHRHGGGGHGDGKDR</sequence>
<dbReference type="EMBL" id="BAAAQN010000053">
    <property type="protein sequence ID" value="GAA2051994.1"/>
    <property type="molecule type" value="Genomic_DNA"/>
</dbReference>
<evidence type="ECO:0000256" key="3">
    <source>
        <dbReference type="ARBA" id="ARBA00022777"/>
    </source>
</evidence>
<dbReference type="InterPro" id="IPR011009">
    <property type="entry name" value="Kinase-like_dom_sf"/>
</dbReference>
<dbReference type="InterPro" id="IPR008271">
    <property type="entry name" value="Ser/Thr_kinase_AS"/>
</dbReference>
<evidence type="ECO:0000259" key="6">
    <source>
        <dbReference type="PROSITE" id="PS50011"/>
    </source>
</evidence>
<feature type="domain" description="Protein kinase" evidence="6">
    <location>
        <begin position="1"/>
        <end position="226"/>
    </location>
</feature>
<feature type="region of interest" description="Disordered" evidence="5">
    <location>
        <begin position="308"/>
        <end position="381"/>
    </location>
</feature>
<keyword evidence="8" id="KW-1185">Reference proteome</keyword>
<comment type="caution">
    <text evidence="7">The sequence shown here is derived from an EMBL/GenBank/DDBJ whole genome shotgun (WGS) entry which is preliminary data.</text>
</comment>
<protein>
    <recommendedName>
        <fullName evidence="6">Protein kinase domain-containing protein</fullName>
    </recommendedName>
</protein>
<gene>
    <name evidence="7" type="ORF">GCM10009839_69050</name>
</gene>
<keyword evidence="1" id="KW-0808">Transferase</keyword>
<evidence type="ECO:0000256" key="4">
    <source>
        <dbReference type="ARBA" id="ARBA00022840"/>
    </source>
</evidence>
<evidence type="ECO:0000256" key="5">
    <source>
        <dbReference type="SAM" id="MobiDB-lite"/>
    </source>
</evidence>
<dbReference type="CDD" id="cd14014">
    <property type="entry name" value="STKc_PknB_like"/>
    <property type="match status" value="1"/>
</dbReference>
<feature type="compositionally biased region" description="Pro residues" evidence="5">
    <location>
        <begin position="323"/>
        <end position="340"/>
    </location>
</feature>
<proteinExistence type="predicted"/>
<dbReference type="Gene3D" id="1.10.510.10">
    <property type="entry name" value="Transferase(Phosphotransferase) domain 1"/>
    <property type="match status" value="1"/>
</dbReference>
<evidence type="ECO:0000256" key="2">
    <source>
        <dbReference type="ARBA" id="ARBA00022741"/>
    </source>
</evidence>
<evidence type="ECO:0000256" key="1">
    <source>
        <dbReference type="ARBA" id="ARBA00022679"/>
    </source>
</evidence>
<organism evidence="7 8">
    <name type="scientific">Catenulispora yoronensis</name>
    <dbReference type="NCBI Taxonomy" id="450799"/>
    <lineage>
        <taxon>Bacteria</taxon>
        <taxon>Bacillati</taxon>
        <taxon>Actinomycetota</taxon>
        <taxon>Actinomycetes</taxon>
        <taxon>Catenulisporales</taxon>
        <taxon>Catenulisporaceae</taxon>
        <taxon>Catenulispora</taxon>
    </lineage>
</organism>
<dbReference type="Gene3D" id="3.30.200.20">
    <property type="entry name" value="Phosphorylase Kinase, domain 1"/>
    <property type="match status" value="1"/>
</dbReference>
<dbReference type="PANTHER" id="PTHR43289:SF34">
    <property type="entry name" value="SERINE_THREONINE-PROTEIN KINASE YBDM-RELATED"/>
    <property type="match status" value="1"/>
</dbReference>
<dbReference type="PANTHER" id="PTHR43289">
    <property type="entry name" value="MITOGEN-ACTIVATED PROTEIN KINASE KINASE KINASE 20-RELATED"/>
    <property type="match status" value="1"/>
</dbReference>
<dbReference type="SUPFAM" id="SSF56112">
    <property type="entry name" value="Protein kinase-like (PK-like)"/>
    <property type="match status" value="1"/>
</dbReference>
<dbReference type="SMART" id="SM00220">
    <property type="entry name" value="S_TKc"/>
    <property type="match status" value="1"/>
</dbReference>
<feature type="compositionally biased region" description="Low complexity" evidence="5">
    <location>
        <begin position="308"/>
        <end position="322"/>
    </location>
</feature>